<evidence type="ECO:0000313" key="2">
    <source>
        <dbReference type="EMBL" id="VDO93939.1"/>
    </source>
</evidence>
<name>A0A183FWN8_HELPZ</name>
<dbReference type="EMBL" id="UZAH01027670">
    <property type="protein sequence ID" value="VDO93939.1"/>
    <property type="molecule type" value="Genomic_DNA"/>
</dbReference>
<dbReference type="AlphaFoldDB" id="A0A183FWN8"/>
<dbReference type="Proteomes" id="UP000050761">
    <property type="component" value="Unassembled WGS sequence"/>
</dbReference>
<gene>
    <name evidence="2" type="ORF">HPBE_LOCUS12872</name>
</gene>
<feature type="signal peptide" evidence="1">
    <location>
        <begin position="1"/>
        <end position="17"/>
    </location>
</feature>
<keyword evidence="3" id="KW-1185">Reference proteome</keyword>
<evidence type="ECO:0000313" key="3">
    <source>
        <dbReference type="Proteomes" id="UP000050761"/>
    </source>
</evidence>
<sequence>MLLVIAVLIVFAESAQQSEDCSGFTKQAEFAAFVKEIGDMTLNCSLILKSAEKLKSENGDYLYSRKSTVKAISTDDGHFKKLLSSMPKDEIKNGNYSYYGCSWRRKFLGTDYYYQEHYEGTVACVFRRNYTIVKCAAQ</sequence>
<accession>A0A183FWN8</accession>
<evidence type="ECO:0000256" key="1">
    <source>
        <dbReference type="SAM" id="SignalP"/>
    </source>
</evidence>
<accession>A0A3P7ZTU7</accession>
<evidence type="ECO:0000313" key="4">
    <source>
        <dbReference type="WBParaSite" id="HPBE_0001287201-mRNA-1"/>
    </source>
</evidence>
<keyword evidence="1" id="KW-0732">Signal</keyword>
<reference evidence="2 3" key="1">
    <citation type="submission" date="2018-11" db="EMBL/GenBank/DDBJ databases">
        <authorList>
            <consortium name="Pathogen Informatics"/>
        </authorList>
    </citation>
    <scope>NUCLEOTIDE SEQUENCE [LARGE SCALE GENOMIC DNA]</scope>
</reference>
<proteinExistence type="predicted"/>
<reference evidence="4" key="2">
    <citation type="submission" date="2019-09" db="UniProtKB">
        <authorList>
            <consortium name="WormBaseParasite"/>
        </authorList>
    </citation>
    <scope>IDENTIFICATION</scope>
</reference>
<feature type="chain" id="PRO_5044551691" evidence="1">
    <location>
        <begin position="18"/>
        <end position="138"/>
    </location>
</feature>
<protein>
    <submittedName>
        <fullName evidence="4">Salivary lipocalin</fullName>
    </submittedName>
</protein>
<organism evidence="3 4">
    <name type="scientific">Heligmosomoides polygyrus</name>
    <name type="common">Parasitic roundworm</name>
    <dbReference type="NCBI Taxonomy" id="6339"/>
    <lineage>
        <taxon>Eukaryota</taxon>
        <taxon>Metazoa</taxon>
        <taxon>Ecdysozoa</taxon>
        <taxon>Nematoda</taxon>
        <taxon>Chromadorea</taxon>
        <taxon>Rhabditida</taxon>
        <taxon>Rhabditina</taxon>
        <taxon>Rhabditomorpha</taxon>
        <taxon>Strongyloidea</taxon>
        <taxon>Heligmosomidae</taxon>
        <taxon>Heligmosomoides</taxon>
    </lineage>
</organism>
<dbReference type="WBParaSite" id="HPBE_0001287201-mRNA-1">
    <property type="protein sequence ID" value="HPBE_0001287201-mRNA-1"/>
    <property type="gene ID" value="HPBE_0001287201"/>
</dbReference>